<accession>A0A397FUK7</accession>
<dbReference type="EMBL" id="QUTE01002205">
    <property type="protein sequence ID" value="RHZ40878.1"/>
    <property type="molecule type" value="Genomic_DNA"/>
</dbReference>
<sequence length="152" mass="16871">LKSFAMLDSLVTFVQLLSQSAPCSTKSLHPCGLQYASARRRFKISLTTSWSCSKSETDPTPRNGRWVFMAVSTFDVVTILRVRRRLWPSTTIARLQAVLELPLMQDVRILDCFAVKPSMIMLVSLSDGFSVVNSSPGGVYRDVLTLLAVELA</sequence>
<evidence type="ECO:0000313" key="1">
    <source>
        <dbReference type="EMBL" id="RHZ40878.1"/>
    </source>
</evidence>
<gene>
    <name evidence="1" type="ORF">DYB31_007862</name>
</gene>
<dbReference type="Proteomes" id="UP000266196">
    <property type="component" value="Unassembled WGS sequence"/>
</dbReference>
<dbReference type="AlphaFoldDB" id="A0A397FUK7"/>
<organism evidence="1 2">
    <name type="scientific">Aphanomyces astaci</name>
    <name type="common">Crayfish plague agent</name>
    <dbReference type="NCBI Taxonomy" id="112090"/>
    <lineage>
        <taxon>Eukaryota</taxon>
        <taxon>Sar</taxon>
        <taxon>Stramenopiles</taxon>
        <taxon>Oomycota</taxon>
        <taxon>Saprolegniomycetes</taxon>
        <taxon>Saprolegniales</taxon>
        <taxon>Verrucalvaceae</taxon>
        <taxon>Aphanomyces</taxon>
    </lineage>
</organism>
<evidence type="ECO:0000313" key="2">
    <source>
        <dbReference type="Proteomes" id="UP000266196"/>
    </source>
</evidence>
<comment type="caution">
    <text evidence="1">The sequence shown here is derived from an EMBL/GenBank/DDBJ whole genome shotgun (WGS) entry which is preliminary data.</text>
</comment>
<reference evidence="1 2" key="1">
    <citation type="submission" date="2018-08" db="EMBL/GenBank/DDBJ databases">
        <title>Aphanomyces genome sequencing and annotation.</title>
        <authorList>
            <person name="Minardi D."/>
            <person name="Oidtmann B."/>
            <person name="Van Der Giezen M."/>
            <person name="Studholme D.J."/>
        </authorList>
    </citation>
    <scope>NUCLEOTIDE SEQUENCE [LARGE SCALE GENOMIC DNA]</scope>
    <source>
        <strain evidence="1 2">197901</strain>
    </source>
</reference>
<proteinExistence type="predicted"/>
<name>A0A397FUK7_APHAT</name>
<dbReference type="VEuPathDB" id="FungiDB:H257_04226"/>
<protein>
    <submittedName>
        <fullName evidence="1">Uncharacterized protein</fullName>
    </submittedName>
</protein>
<feature type="non-terminal residue" evidence="1">
    <location>
        <position position="1"/>
    </location>
</feature>